<protein>
    <submittedName>
        <fullName evidence="2">Uncharacterized protein</fullName>
    </submittedName>
</protein>
<gene>
    <name evidence="2" type="ORF">BH747_02205</name>
</gene>
<organism evidence="2 3">
    <name type="scientific">Enterococcus villorum</name>
    <dbReference type="NCBI Taxonomy" id="112904"/>
    <lineage>
        <taxon>Bacteria</taxon>
        <taxon>Bacillati</taxon>
        <taxon>Bacillota</taxon>
        <taxon>Bacilli</taxon>
        <taxon>Lactobacillales</taxon>
        <taxon>Enterococcaceae</taxon>
        <taxon>Enterococcus</taxon>
    </lineage>
</organism>
<accession>A0A1V8YGP3</accession>
<dbReference type="EMBL" id="MJEA01000001">
    <property type="protein sequence ID" value="OQO71664.1"/>
    <property type="molecule type" value="Genomic_DNA"/>
</dbReference>
<feature type="transmembrane region" description="Helical" evidence="1">
    <location>
        <begin position="12"/>
        <end position="33"/>
    </location>
</feature>
<keyword evidence="1" id="KW-0472">Membrane</keyword>
<name>A0A1V8YGP3_9ENTE</name>
<reference evidence="2 3" key="1">
    <citation type="journal article" date="2017" name="BMC Microbiol.">
        <title>Comparative genomics of Enterococcus spp. isolated from bovine feces.</title>
        <authorList>
            <person name="Beukers A.G."/>
            <person name="Zaheer R."/>
            <person name="Goji N."/>
            <person name="Amoako K.K."/>
            <person name="Chaves A.V."/>
            <person name="Ward M.P."/>
            <person name="McAllister T.A."/>
        </authorList>
    </citation>
    <scope>NUCLEOTIDE SEQUENCE [LARGE SCALE GENOMIC DNA]</scope>
    <source>
        <strain evidence="2 3">F1129D 143</strain>
    </source>
</reference>
<feature type="transmembrane region" description="Helical" evidence="1">
    <location>
        <begin position="39"/>
        <end position="58"/>
    </location>
</feature>
<dbReference type="RefSeq" id="WP_081182029.1">
    <property type="nucleotide sequence ID" value="NZ_MJEB01000072.1"/>
</dbReference>
<sequence length="64" mass="7313">MYKNWIQYTKNHPYASILIVAVVASLIGITIEYLVNKDFIGGGFWVTLGLVISQIMIIKRKNKK</sequence>
<evidence type="ECO:0000256" key="1">
    <source>
        <dbReference type="SAM" id="Phobius"/>
    </source>
</evidence>
<dbReference type="OrthoDB" id="2193762at2"/>
<dbReference type="Proteomes" id="UP000192477">
    <property type="component" value="Unassembled WGS sequence"/>
</dbReference>
<keyword evidence="1" id="KW-1133">Transmembrane helix</keyword>
<keyword evidence="1" id="KW-0812">Transmembrane</keyword>
<comment type="caution">
    <text evidence="2">The sequence shown here is derived from an EMBL/GenBank/DDBJ whole genome shotgun (WGS) entry which is preliminary data.</text>
</comment>
<proteinExistence type="predicted"/>
<dbReference type="AlphaFoldDB" id="A0A1V8YGP3"/>
<evidence type="ECO:0000313" key="3">
    <source>
        <dbReference type="Proteomes" id="UP000192477"/>
    </source>
</evidence>
<evidence type="ECO:0000313" key="2">
    <source>
        <dbReference type="EMBL" id="OQO71664.1"/>
    </source>
</evidence>